<evidence type="ECO:0000256" key="7">
    <source>
        <dbReference type="ARBA" id="ARBA00074351"/>
    </source>
</evidence>
<dbReference type="NCBIfam" id="NF011968">
    <property type="entry name" value="PRK15440.1"/>
    <property type="match status" value="1"/>
</dbReference>
<dbReference type="CDD" id="cd03327">
    <property type="entry name" value="MR_like_2"/>
    <property type="match status" value="1"/>
</dbReference>
<evidence type="ECO:0000256" key="4">
    <source>
        <dbReference type="ARBA" id="ARBA00061339"/>
    </source>
</evidence>
<dbReference type="EMBL" id="FOLY01000003">
    <property type="protein sequence ID" value="SFC42991.1"/>
    <property type="molecule type" value="Genomic_DNA"/>
</dbReference>
<dbReference type="EC" id="4.2.1.90" evidence="6 8"/>
<dbReference type="InterPro" id="IPR013342">
    <property type="entry name" value="Mandelate_racemase_C"/>
</dbReference>
<dbReference type="PANTHER" id="PTHR13794:SF58">
    <property type="entry name" value="MITOCHONDRIAL ENOLASE SUPERFAMILY MEMBER 1"/>
    <property type="match status" value="1"/>
</dbReference>
<evidence type="ECO:0000256" key="2">
    <source>
        <dbReference type="ARBA" id="ARBA00022842"/>
    </source>
</evidence>
<evidence type="ECO:0000256" key="5">
    <source>
        <dbReference type="ARBA" id="ARBA00063011"/>
    </source>
</evidence>
<keyword evidence="2 8" id="KW-0460">Magnesium</keyword>
<evidence type="ECO:0000256" key="6">
    <source>
        <dbReference type="ARBA" id="ARBA00067087"/>
    </source>
</evidence>
<sequence length="394" mass="43493">MSMPTIKQIRAYTVRGGGADYHDQGEGHWIDSQISTPMSKYPDYRMTRRSFGLNVLGTLVVEVEASDGTVGFGVTTAGEIGAFIVEKHLARFVEGQRVTDIEKIWDQMFHATLFYGRKGVVLNTISGVDLALWDLLGKIRDEPVHALLGGPVRDELQFYATGARPDLAQKMGFIGGKMPLKHGPAEGDAGLEKNLAQLADMRERVGDDFWLMFDCWMSLDLDYATRLAQGAKAHGLKWIEEALPPDDYWGYAALKKSVPAGMLVTTGEHEATRWGFRMLLEMGCCDIIQPDVGWCGGVTELVKISALADAHNTLVVPHGSSVYSYHFVVTRTNSPFAEFLMMAPQADEVVPMFNPLLLDEPVPENGRMRASKLDAPGFGVRLNPDSTLARPYTH</sequence>
<evidence type="ECO:0000256" key="8">
    <source>
        <dbReference type="HAMAP-Rule" id="MF_01288"/>
    </source>
</evidence>
<reference evidence="11" key="1">
    <citation type="submission" date="2016-10" db="EMBL/GenBank/DDBJ databases">
        <authorList>
            <person name="Varghese N."/>
            <person name="Submissions S."/>
        </authorList>
    </citation>
    <scope>NUCLEOTIDE SEQUENCE [LARGE SCALE GENOMIC DNA]</scope>
    <source>
        <strain evidence="11">DSM 23439</strain>
    </source>
</reference>
<dbReference type="Pfam" id="PF02746">
    <property type="entry name" value="MR_MLE_N"/>
    <property type="match status" value="1"/>
</dbReference>
<dbReference type="HAMAP" id="MF_01288">
    <property type="entry name" value="Rhamnon_dehydrat"/>
    <property type="match status" value="1"/>
</dbReference>
<proteinExistence type="inferred from homology"/>
<dbReference type="Proteomes" id="UP000199046">
    <property type="component" value="Unassembled WGS sequence"/>
</dbReference>
<dbReference type="FunFam" id="3.20.20.120:FF:000005">
    <property type="entry name" value="Putative L-rhamnonate dehydratase"/>
    <property type="match status" value="1"/>
</dbReference>
<keyword evidence="11" id="KW-1185">Reference proteome</keyword>
<comment type="similarity">
    <text evidence="4 8">Belongs to the mandelate racemase/muconate lactonizing enzyme family. RhamD subfamily.</text>
</comment>
<dbReference type="InterPro" id="IPR013341">
    <property type="entry name" value="Mandelate_racemase_N_dom"/>
</dbReference>
<dbReference type="InterPro" id="IPR046945">
    <property type="entry name" value="RHMD-like"/>
</dbReference>
<feature type="binding site" evidence="8">
    <location>
        <position position="214"/>
    </location>
    <ligand>
        <name>Mg(2+)</name>
        <dbReference type="ChEBI" id="CHEBI:18420"/>
    </ligand>
</feature>
<dbReference type="SUPFAM" id="SSF54826">
    <property type="entry name" value="Enolase N-terminal domain-like"/>
    <property type="match status" value="1"/>
</dbReference>
<feature type="binding site" evidence="8">
    <location>
        <position position="338"/>
    </location>
    <ligand>
        <name>substrate</name>
    </ligand>
</feature>
<keyword evidence="3 8" id="KW-0456">Lyase</keyword>
<dbReference type="Gene3D" id="3.30.390.10">
    <property type="entry name" value="Enolase-like, N-terminal domain"/>
    <property type="match status" value="1"/>
</dbReference>
<evidence type="ECO:0000256" key="3">
    <source>
        <dbReference type="ARBA" id="ARBA00023239"/>
    </source>
</evidence>
<feature type="domain" description="Mandelate racemase/muconate lactonizing enzyme C-terminal" evidence="9">
    <location>
        <begin position="155"/>
        <end position="261"/>
    </location>
</feature>
<feature type="binding site" evidence="8">
    <location>
        <position position="240"/>
    </location>
    <ligand>
        <name>Mg(2+)</name>
        <dbReference type="ChEBI" id="CHEBI:18420"/>
    </ligand>
</feature>
<feature type="site" description="Increases basicity of active site His" evidence="8">
    <location>
        <position position="291"/>
    </location>
</feature>
<keyword evidence="1 8" id="KW-0479">Metal-binding</keyword>
<name>A0A1I1J4F6_9GAMM</name>
<evidence type="ECO:0000313" key="10">
    <source>
        <dbReference type="EMBL" id="SFC42991.1"/>
    </source>
</evidence>
<gene>
    <name evidence="8" type="primary">rhmD</name>
    <name evidence="10" type="ORF">SAMN05421848_1325</name>
</gene>
<feature type="site" description="Transition state stabilizer" evidence="8">
    <location>
        <position position="338"/>
    </location>
</feature>
<organism evidence="10 11">
    <name type="scientific">Kushneria avicenniae</name>
    <dbReference type="NCBI Taxonomy" id="402385"/>
    <lineage>
        <taxon>Bacteria</taxon>
        <taxon>Pseudomonadati</taxon>
        <taxon>Pseudomonadota</taxon>
        <taxon>Gammaproteobacteria</taxon>
        <taxon>Oceanospirillales</taxon>
        <taxon>Halomonadaceae</taxon>
        <taxon>Kushneria</taxon>
    </lineage>
</organism>
<evidence type="ECO:0000259" key="9">
    <source>
        <dbReference type="SMART" id="SM00922"/>
    </source>
</evidence>
<dbReference type="SFLD" id="SFLDF00006">
    <property type="entry name" value="rhamnonate_dehydratase"/>
    <property type="match status" value="1"/>
</dbReference>
<dbReference type="SMART" id="SM00922">
    <property type="entry name" value="MR_MLE"/>
    <property type="match status" value="1"/>
</dbReference>
<dbReference type="InterPro" id="IPR036849">
    <property type="entry name" value="Enolase-like_C_sf"/>
</dbReference>
<dbReference type="SFLD" id="SFLDG00179">
    <property type="entry name" value="mandelate_racemase"/>
    <property type="match status" value="1"/>
</dbReference>
<dbReference type="GO" id="GO:0016052">
    <property type="term" value="P:carbohydrate catabolic process"/>
    <property type="evidence" value="ECO:0007669"/>
    <property type="project" value="TreeGrafter"/>
</dbReference>
<protein>
    <recommendedName>
        <fullName evidence="7 8">L-rhamnonate dehydratase</fullName>
        <shortName evidence="8">RhamD</shortName>
        <ecNumber evidence="6 8">4.2.1.90</ecNumber>
    </recommendedName>
</protein>
<evidence type="ECO:0000313" key="11">
    <source>
        <dbReference type="Proteomes" id="UP000199046"/>
    </source>
</evidence>
<comment type="subunit">
    <text evidence="5 8">Homooctamer; tetramer of dimers.</text>
</comment>
<accession>A0A1I1J4F6</accession>
<comment type="catalytic activity">
    <reaction evidence="8">
        <text>L-rhamnonate = 2-dehydro-3-deoxy-L-rhamnonate + H2O</text>
        <dbReference type="Rhea" id="RHEA:23080"/>
        <dbReference type="ChEBI" id="CHEBI:15377"/>
        <dbReference type="ChEBI" id="CHEBI:58118"/>
        <dbReference type="ChEBI" id="CHEBI:58371"/>
        <dbReference type="EC" id="4.2.1.90"/>
    </reaction>
</comment>
<evidence type="ECO:0000256" key="1">
    <source>
        <dbReference type="ARBA" id="ARBA00022723"/>
    </source>
</evidence>
<dbReference type="SFLD" id="SFLDS00001">
    <property type="entry name" value="Enolase"/>
    <property type="match status" value="1"/>
</dbReference>
<feature type="binding site" evidence="8">
    <location>
        <position position="48"/>
    </location>
    <ligand>
        <name>substrate</name>
    </ligand>
</feature>
<comment type="function">
    <text evidence="8">Catalyzes the dehydration of L-rhamnonate to 2-keto-3-deoxy-L-rhamnonate (KDR).</text>
</comment>
<dbReference type="STRING" id="402385.SAMN05421848_1325"/>
<comment type="miscellaneous">
    <text evidence="8">Reaction proceeds via a syn dehydration.</text>
</comment>
<dbReference type="SUPFAM" id="SSF51604">
    <property type="entry name" value="Enolase C-terminal domain-like"/>
    <property type="match status" value="1"/>
</dbReference>
<comment type="cofactor">
    <cofactor evidence="8">
        <name>Mg(2+)</name>
        <dbReference type="ChEBI" id="CHEBI:18420"/>
    </cofactor>
    <text evidence="8">Binds 1 Mg(2+) ion per subunit.</text>
</comment>
<dbReference type="Gene3D" id="3.20.20.120">
    <property type="entry name" value="Enolase-like C-terminal domain"/>
    <property type="match status" value="1"/>
</dbReference>
<dbReference type="GO" id="GO:0009063">
    <property type="term" value="P:amino acid catabolic process"/>
    <property type="evidence" value="ECO:0007669"/>
    <property type="project" value="InterPro"/>
</dbReference>
<dbReference type="PANTHER" id="PTHR13794">
    <property type="entry name" value="ENOLASE SUPERFAMILY, MANDELATE RACEMASE"/>
    <property type="match status" value="1"/>
</dbReference>
<feature type="binding site" evidence="8">
    <location>
        <position position="22"/>
    </location>
    <ligand>
        <name>substrate</name>
    </ligand>
</feature>
<dbReference type="Pfam" id="PF13378">
    <property type="entry name" value="MR_MLE_C"/>
    <property type="match status" value="1"/>
</dbReference>
<dbReference type="GO" id="GO:0050032">
    <property type="term" value="F:L-rhamnonate dehydratase activity"/>
    <property type="evidence" value="ECO:0007669"/>
    <property type="project" value="UniProtKB-UniRule"/>
</dbReference>
<dbReference type="OrthoDB" id="9782675at2"/>
<dbReference type="RefSeq" id="WP_090132104.1">
    <property type="nucleotide sequence ID" value="NZ_FOLY01000003.1"/>
</dbReference>
<dbReference type="AlphaFoldDB" id="A0A1I1J4F6"/>
<feature type="binding site" evidence="8">
    <location>
        <position position="268"/>
    </location>
    <ligand>
        <name>Mg(2+)</name>
        <dbReference type="ChEBI" id="CHEBI:18420"/>
    </ligand>
</feature>
<dbReference type="InterPro" id="IPR023444">
    <property type="entry name" value="L-Rhamnon_dehydrat"/>
</dbReference>
<dbReference type="InterPro" id="IPR029065">
    <property type="entry name" value="Enolase_C-like"/>
</dbReference>
<dbReference type="GO" id="GO:0000287">
    <property type="term" value="F:magnesium ion binding"/>
    <property type="evidence" value="ECO:0007669"/>
    <property type="project" value="UniProtKB-UniRule"/>
</dbReference>
<dbReference type="InterPro" id="IPR029017">
    <property type="entry name" value="Enolase-like_N"/>
</dbReference>
<dbReference type="InterPro" id="IPR018110">
    <property type="entry name" value="Mandel_Rmase/mucon_lact_enz_CS"/>
</dbReference>
<feature type="active site" description="Proton acceptor" evidence="8">
    <location>
        <position position="318"/>
    </location>
</feature>
<dbReference type="PROSITE" id="PS00908">
    <property type="entry name" value="MR_MLE_1"/>
    <property type="match status" value="1"/>
</dbReference>